<keyword evidence="5" id="KW-0012">Acyltransferase</keyword>
<evidence type="ECO:0000313" key="8">
    <source>
        <dbReference type="EMBL" id="CAA9501162.1"/>
    </source>
</evidence>
<dbReference type="PROSITE" id="PS51191">
    <property type="entry name" value="FEMABX"/>
    <property type="match status" value="1"/>
</dbReference>
<dbReference type="GO" id="GO:0071555">
    <property type="term" value="P:cell wall organization"/>
    <property type="evidence" value="ECO:0007669"/>
    <property type="project" value="UniProtKB-KW"/>
</dbReference>
<evidence type="ECO:0000256" key="2">
    <source>
        <dbReference type="ARBA" id="ARBA00022679"/>
    </source>
</evidence>
<gene>
    <name evidence="8" type="ORF">AVDCRST_MAG67-2005</name>
</gene>
<dbReference type="PANTHER" id="PTHR36174">
    <property type="entry name" value="LIPID II:GLYCINE GLYCYLTRANSFERASE"/>
    <property type="match status" value="1"/>
</dbReference>
<evidence type="ECO:0000256" key="3">
    <source>
        <dbReference type="ARBA" id="ARBA00022960"/>
    </source>
</evidence>
<evidence type="ECO:0000256" key="4">
    <source>
        <dbReference type="ARBA" id="ARBA00022984"/>
    </source>
</evidence>
<dbReference type="InterPro" id="IPR050644">
    <property type="entry name" value="PG_Glycine_Bridge_Synth"/>
</dbReference>
<keyword evidence="4" id="KW-0573">Peptidoglycan synthesis</keyword>
<keyword evidence="2" id="KW-0808">Transferase</keyword>
<dbReference type="GO" id="GO:0008360">
    <property type="term" value="P:regulation of cell shape"/>
    <property type="evidence" value="ECO:0007669"/>
    <property type="project" value="UniProtKB-KW"/>
</dbReference>
<dbReference type="PANTHER" id="PTHR36174:SF1">
    <property type="entry name" value="LIPID II:GLYCINE GLYCYLTRANSFERASE"/>
    <property type="match status" value="1"/>
</dbReference>
<protein>
    <recommendedName>
        <fullName evidence="7">BioF2-like acetyltransferase domain-containing protein</fullName>
    </recommendedName>
</protein>
<sequence length="342" mass="37715">MLTGLVDPLHDPRWARLVDRCPQASIFHHPAWLGLLAEQYRYPVAAAAVFDAAGEPVAGLPLALVASRLTGRRLVALPFSDVCPPLLAPGTHPDALQLLARAVEAERRRRDLPLIVRAPFAQLDRPVDRFHLHVVDLRGGLAEAERCYASRTRRHVRKARRLGVEIRQRVDPEALEEFYALHLRTRRRLGVPTQPKAFVRALAGLFDRGLGFVAVARFEGEPIAASVFLRTGRNLTYKYGASDERYLHTRPNNLIFADVIRSACDEGLATLDLGRTELGQDGLSAFKRSLGATEELLAYTYRGSAPGPSTPSPARRAVAAVIRKSPPVVGRAIGKVFYRHAG</sequence>
<dbReference type="InterPro" id="IPR016181">
    <property type="entry name" value="Acyl_CoA_acyltransferase"/>
</dbReference>
<dbReference type="GO" id="GO:0016755">
    <property type="term" value="F:aminoacyltransferase activity"/>
    <property type="evidence" value="ECO:0007669"/>
    <property type="project" value="InterPro"/>
</dbReference>
<dbReference type="InterPro" id="IPR038740">
    <property type="entry name" value="BioF2-like_GNAT_dom"/>
</dbReference>
<dbReference type="InterPro" id="IPR003447">
    <property type="entry name" value="FEMABX"/>
</dbReference>
<dbReference type="SUPFAM" id="SSF55729">
    <property type="entry name" value="Acyl-CoA N-acyltransferases (Nat)"/>
    <property type="match status" value="1"/>
</dbReference>
<comment type="similarity">
    <text evidence="1">Belongs to the FemABX family.</text>
</comment>
<reference evidence="8" key="1">
    <citation type="submission" date="2020-02" db="EMBL/GenBank/DDBJ databases">
        <authorList>
            <person name="Meier V. D."/>
        </authorList>
    </citation>
    <scope>NUCLEOTIDE SEQUENCE</scope>
    <source>
        <strain evidence="8">AVDCRST_MAG67</strain>
    </source>
</reference>
<keyword evidence="6" id="KW-0961">Cell wall biogenesis/degradation</keyword>
<evidence type="ECO:0000256" key="5">
    <source>
        <dbReference type="ARBA" id="ARBA00023315"/>
    </source>
</evidence>
<dbReference type="EMBL" id="CADCVQ010000081">
    <property type="protein sequence ID" value="CAA9501162.1"/>
    <property type="molecule type" value="Genomic_DNA"/>
</dbReference>
<keyword evidence="3" id="KW-0133">Cell shape</keyword>
<accession>A0A6J4SPM1</accession>
<name>A0A6J4SPM1_9ACTN</name>
<dbReference type="Pfam" id="PF13480">
    <property type="entry name" value="Acetyltransf_6"/>
    <property type="match status" value="1"/>
</dbReference>
<evidence type="ECO:0000259" key="7">
    <source>
        <dbReference type="Pfam" id="PF13480"/>
    </source>
</evidence>
<dbReference type="AlphaFoldDB" id="A0A6J4SPM1"/>
<dbReference type="GO" id="GO:0009252">
    <property type="term" value="P:peptidoglycan biosynthetic process"/>
    <property type="evidence" value="ECO:0007669"/>
    <property type="project" value="UniProtKB-KW"/>
</dbReference>
<dbReference type="Gene3D" id="3.40.630.30">
    <property type="match status" value="1"/>
</dbReference>
<organism evidence="8">
    <name type="scientific">uncultured Solirubrobacteraceae bacterium</name>
    <dbReference type="NCBI Taxonomy" id="1162706"/>
    <lineage>
        <taxon>Bacteria</taxon>
        <taxon>Bacillati</taxon>
        <taxon>Actinomycetota</taxon>
        <taxon>Thermoleophilia</taxon>
        <taxon>Solirubrobacterales</taxon>
        <taxon>Solirubrobacteraceae</taxon>
        <taxon>environmental samples</taxon>
    </lineage>
</organism>
<feature type="domain" description="BioF2-like acetyltransferase" evidence="7">
    <location>
        <begin position="151"/>
        <end position="287"/>
    </location>
</feature>
<evidence type="ECO:0000256" key="6">
    <source>
        <dbReference type="ARBA" id="ARBA00023316"/>
    </source>
</evidence>
<proteinExistence type="inferred from homology"/>
<evidence type="ECO:0000256" key="1">
    <source>
        <dbReference type="ARBA" id="ARBA00009943"/>
    </source>
</evidence>